<evidence type="ECO:0000256" key="1">
    <source>
        <dbReference type="ARBA" id="ARBA00004141"/>
    </source>
</evidence>
<feature type="domain" description="Kinetochore protein Ndc80 CH" evidence="18">
    <location>
        <begin position="97"/>
        <end position="243"/>
    </location>
</feature>
<organism evidence="19 20">
    <name type="scientific">Coemansia brasiliensis</name>
    <dbReference type="NCBI Taxonomy" id="2650707"/>
    <lineage>
        <taxon>Eukaryota</taxon>
        <taxon>Fungi</taxon>
        <taxon>Fungi incertae sedis</taxon>
        <taxon>Zoopagomycota</taxon>
        <taxon>Kickxellomycotina</taxon>
        <taxon>Kickxellomycetes</taxon>
        <taxon>Kickxellales</taxon>
        <taxon>Kickxellaceae</taxon>
        <taxon>Coemansia</taxon>
    </lineage>
</organism>
<feature type="coiled-coil region" evidence="15">
    <location>
        <begin position="286"/>
        <end position="351"/>
    </location>
</feature>
<keyword evidence="12 14" id="KW-0131">Cell cycle</keyword>
<dbReference type="Gene3D" id="1.10.418.30">
    <property type="entry name" value="Ncd80 complex, Ncd80 subunit"/>
    <property type="match status" value="1"/>
</dbReference>
<keyword evidence="8 17" id="KW-1133">Transmembrane helix</keyword>
<proteinExistence type="inferred from homology"/>
<evidence type="ECO:0000259" key="18">
    <source>
        <dbReference type="Pfam" id="PF03801"/>
    </source>
</evidence>
<dbReference type="Pfam" id="PF03801">
    <property type="entry name" value="Ndc80_HEC"/>
    <property type="match status" value="1"/>
</dbReference>
<evidence type="ECO:0000256" key="17">
    <source>
        <dbReference type="SAM" id="Phobius"/>
    </source>
</evidence>
<comment type="caution">
    <text evidence="19">The sequence shown here is derived from an EMBL/GenBank/DDBJ whole genome shotgun (WGS) entry which is preliminary data.</text>
</comment>
<evidence type="ECO:0000256" key="14">
    <source>
        <dbReference type="RuleBase" id="RU368072"/>
    </source>
</evidence>
<dbReference type="PANTHER" id="PTHR10643:SF2">
    <property type="entry name" value="KINETOCHORE PROTEIN NDC80 HOMOLOG"/>
    <property type="match status" value="1"/>
</dbReference>
<dbReference type="EMBL" id="JANBUW010000001">
    <property type="protein sequence ID" value="KAJ2852766.1"/>
    <property type="molecule type" value="Genomic_DNA"/>
</dbReference>
<evidence type="ECO:0000256" key="2">
    <source>
        <dbReference type="ARBA" id="ARBA00007050"/>
    </source>
</evidence>
<evidence type="ECO:0000256" key="6">
    <source>
        <dbReference type="ARBA" id="ARBA00022776"/>
    </source>
</evidence>
<evidence type="ECO:0000256" key="7">
    <source>
        <dbReference type="ARBA" id="ARBA00022838"/>
    </source>
</evidence>
<keyword evidence="3 14" id="KW-0158">Chromosome</keyword>
<keyword evidence="6 14" id="KW-0498">Mitosis</keyword>
<dbReference type="CDD" id="cd06261">
    <property type="entry name" value="TM_PBP2"/>
    <property type="match status" value="1"/>
</dbReference>
<feature type="coiled-coil region" evidence="15">
    <location>
        <begin position="404"/>
        <end position="431"/>
    </location>
</feature>
<keyword evidence="11 14" id="KW-0539">Nucleus</keyword>
<evidence type="ECO:0000313" key="20">
    <source>
        <dbReference type="Proteomes" id="UP001139887"/>
    </source>
</evidence>
<evidence type="ECO:0000256" key="12">
    <source>
        <dbReference type="ARBA" id="ARBA00023306"/>
    </source>
</evidence>
<comment type="similarity">
    <text evidence="2 14">Belongs to the NDC80/HEC1 family.</text>
</comment>
<dbReference type="GO" id="GO:0055085">
    <property type="term" value="P:transmembrane transport"/>
    <property type="evidence" value="ECO:0007669"/>
    <property type="project" value="InterPro"/>
</dbReference>
<dbReference type="GO" id="GO:0051301">
    <property type="term" value="P:cell division"/>
    <property type="evidence" value="ECO:0007669"/>
    <property type="project" value="UniProtKB-UniRule"/>
</dbReference>
<name>A0A9W8IBN6_9FUNG</name>
<dbReference type="GO" id="GO:0051315">
    <property type="term" value="P:attachment of mitotic spindle microtubules to kinetochore"/>
    <property type="evidence" value="ECO:0007669"/>
    <property type="project" value="UniProtKB-UniRule"/>
</dbReference>
<comment type="subunit">
    <text evidence="14">Component of the NDC80 complex.</text>
</comment>
<protein>
    <recommendedName>
        <fullName evidence="14">Kinetochore protein NDC80</fullName>
    </recommendedName>
</protein>
<feature type="transmembrane region" description="Helical" evidence="17">
    <location>
        <begin position="551"/>
        <end position="574"/>
    </location>
</feature>
<feature type="transmembrane region" description="Helical" evidence="17">
    <location>
        <begin position="586"/>
        <end position="612"/>
    </location>
</feature>
<evidence type="ECO:0000256" key="13">
    <source>
        <dbReference type="ARBA" id="ARBA00023328"/>
    </source>
</evidence>
<evidence type="ECO:0000256" key="5">
    <source>
        <dbReference type="ARBA" id="ARBA00022692"/>
    </source>
</evidence>
<dbReference type="GO" id="GO:0005634">
    <property type="term" value="C:nucleus"/>
    <property type="evidence" value="ECO:0007669"/>
    <property type="project" value="UniProtKB-SubCell"/>
</dbReference>
<feature type="transmembrane region" description="Helical" evidence="17">
    <location>
        <begin position="644"/>
        <end position="664"/>
    </location>
</feature>
<gene>
    <name evidence="19" type="primary">NDC80</name>
    <name evidence="19" type="ORF">IWW36_000123</name>
</gene>
<dbReference type="InterPro" id="IPR005226">
    <property type="entry name" value="UPF0014_fam"/>
</dbReference>
<keyword evidence="13 14" id="KW-0137">Centromere</keyword>
<reference evidence="19" key="1">
    <citation type="submission" date="2022-07" db="EMBL/GenBank/DDBJ databases">
        <title>Phylogenomic reconstructions and comparative analyses of Kickxellomycotina fungi.</title>
        <authorList>
            <person name="Reynolds N.K."/>
            <person name="Stajich J.E."/>
            <person name="Barry K."/>
            <person name="Grigoriev I.V."/>
            <person name="Crous P."/>
            <person name="Smith M.E."/>
        </authorList>
    </citation>
    <scope>NUCLEOTIDE SEQUENCE</scope>
    <source>
        <strain evidence="19">NRRL 1566</strain>
    </source>
</reference>
<evidence type="ECO:0000313" key="19">
    <source>
        <dbReference type="EMBL" id="KAJ2852766.1"/>
    </source>
</evidence>
<feature type="transmembrane region" description="Helical" evidence="17">
    <location>
        <begin position="520"/>
        <end position="539"/>
    </location>
</feature>
<dbReference type="InterPro" id="IPR055260">
    <property type="entry name" value="Ndc80_CH"/>
</dbReference>
<dbReference type="PANTHER" id="PTHR10643">
    <property type="entry name" value="KINETOCHORE PROTEIN NDC80"/>
    <property type="match status" value="1"/>
</dbReference>
<dbReference type="OrthoDB" id="7459479at2759"/>
<keyword evidence="5 17" id="KW-0812">Transmembrane</keyword>
<feature type="transmembrane region" description="Helical" evidence="17">
    <location>
        <begin position="684"/>
        <end position="708"/>
    </location>
</feature>
<dbReference type="Pfam" id="PF03649">
    <property type="entry name" value="UPF0014"/>
    <property type="match status" value="1"/>
</dbReference>
<dbReference type="InterPro" id="IPR038273">
    <property type="entry name" value="Ndc80_sf"/>
</dbReference>
<dbReference type="Proteomes" id="UP001139887">
    <property type="component" value="Unassembled WGS sequence"/>
</dbReference>
<keyword evidence="7 14" id="KW-0995">Kinetochore</keyword>
<comment type="subcellular location">
    <subcellularLocation>
        <location evidence="14">Chromosome</location>
        <location evidence="14">Centromere</location>
        <location evidence="14">Kinetochore</location>
    </subcellularLocation>
    <subcellularLocation>
        <location evidence="14">Nucleus</location>
    </subcellularLocation>
    <subcellularLocation>
        <location evidence="1">Membrane</location>
        <topology evidence="1">Multi-pass membrane protein</topology>
    </subcellularLocation>
</comment>
<keyword evidence="4 14" id="KW-0132">Cell division</keyword>
<feature type="region of interest" description="Disordered" evidence="16">
    <location>
        <begin position="1"/>
        <end position="94"/>
    </location>
</feature>
<keyword evidence="10 17" id="KW-0472">Membrane</keyword>
<dbReference type="GO" id="GO:0016020">
    <property type="term" value="C:membrane"/>
    <property type="evidence" value="ECO:0007669"/>
    <property type="project" value="UniProtKB-SubCell"/>
</dbReference>
<evidence type="ECO:0000256" key="8">
    <source>
        <dbReference type="ARBA" id="ARBA00022989"/>
    </source>
</evidence>
<keyword evidence="20" id="KW-1185">Reference proteome</keyword>
<dbReference type="InterPro" id="IPR000515">
    <property type="entry name" value="MetI-like"/>
</dbReference>
<evidence type="ECO:0000256" key="15">
    <source>
        <dbReference type="SAM" id="Coils"/>
    </source>
</evidence>
<dbReference type="GO" id="GO:0031262">
    <property type="term" value="C:Ndc80 complex"/>
    <property type="evidence" value="ECO:0007669"/>
    <property type="project" value="UniProtKB-UniRule"/>
</dbReference>
<evidence type="ECO:0000256" key="11">
    <source>
        <dbReference type="ARBA" id="ARBA00023242"/>
    </source>
</evidence>
<dbReference type="InterPro" id="IPR005550">
    <property type="entry name" value="Kinetochore_Ndc80"/>
</dbReference>
<accession>A0A9W8IBN6</accession>
<keyword evidence="9 15" id="KW-0175">Coiled coil</keyword>
<evidence type="ECO:0000256" key="10">
    <source>
        <dbReference type="ARBA" id="ARBA00023136"/>
    </source>
</evidence>
<evidence type="ECO:0000256" key="16">
    <source>
        <dbReference type="SAM" id="MobiDB-lite"/>
    </source>
</evidence>
<evidence type="ECO:0000256" key="3">
    <source>
        <dbReference type="ARBA" id="ARBA00022454"/>
    </source>
</evidence>
<dbReference type="AlphaFoldDB" id="A0A9W8IBN6"/>
<evidence type="ECO:0000256" key="4">
    <source>
        <dbReference type="ARBA" id="ARBA00022618"/>
    </source>
</evidence>
<evidence type="ECO:0000256" key="9">
    <source>
        <dbReference type="ARBA" id="ARBA00023054"/>
    </source>
</evidence>
<comment type="function">
    <text evidence="14">Acts as a component of the essential kinetochore-associated NDC80 complex, which is required for chromosome segregation and spindle checkpoint activity.</text>
</comment>
<sequence length="758" mass="83530">MNPRRRTTMNVGDGSGIPQPSMLRGPRASMAPSMFNQGPPSAMRAARKSEASGLLGAQTPAHGNRGLFGGNAPMSHARNPAAGRLAAQTPATNRANRRVSVFASSRRNTMSLAVPGTATRNGTAVKDPRPLRDRSFQSKAQQRIMNYLSTHGYPGLLTPKTLATPTVKDFQTIFKFLYAQLDPRYMYVKKFEEEVLIILRGIHYPYVNNISKSHIYSAGSLSTWPGLLAMLLWLVELIECVKQMSPEDVDVNDPEFKDSVQFVDRVFFDYLSQAYPLWLDSGDEPAELEERLAKQFEQKNASLIQETADVERRLANAKMELDALLSNESSLVQLERERVELIADKKKFENYIQLIENKHQRIVDLVATQKQQQDAAQFEQLALEKEKSEVQKIVDEQQISTDDVDRMNSERNQLLETLKGVQEKSQEVMQEVWDRELKLQRALDDIESLAQDYRSKALKLGLVGARQLKATQSLGEVDKDINMAGSELAESGLPESAKDDPLGGLTVLGLVLERVFSTESAVVVFGITGVLGGMAALEVSEWKAKRTVKGMFWITFVSIFGSAITVGLIGSAFAMNFDPPFIASKFIPVMGMLFGNTIVGVALGMESVLVAVDQRRDAVEIMLCYGASRWESLRPIAVEAARTAMVPSITSMSITGLISIPGMMSGQILGGADVMDAARYQQVIVFMISASVALGVVISVTSAAFIVVDSQPQLRPERIVNKTNFAKSKSTSGLRSPGSARSCRSIVHLKAWKRQQRA</sequence>